<evidence type="ECO:0000256" key="5">
    <source>
        <dbReference type="ARBA" id="ARBA00023172"/>
    </source>
</evidence>
<comment type="function">
    <text evidence="1 6">Required for the transposition of the insertion element.</text>
</comment>
<dbReference type="KEGG" id="mpe:MYPE9620"/>
<keyword evidence="6" id="KW-0814">Transposable element</keyword>
<evidence type="ECO:0000256" key="2">
    <source>
        <dbReference type="ARBA" id="ARBA00010961"/>
    </source>
</evidence>
<dbReference type="InParanoid" id="Q8EUG5"/>
<evidence type="ECO:0000313" key="7">
    <source>
        <dbReference type="EMBL" id="BAC44748.1"/>
    </source>
</evidence>
<dbReference type="RefSeq" id="WP_011077777.1">
    <property type="nucleotide sequence ID" value="NC_004432.1"/>
</dbReference>
<gene>
    <name evidence="7" type="ordered locus">MYPE9620</name>
</gene>
<sequence length="402" mass="46924">MAKKEKSSTEKLLEKLGVENKEDFDNLLKELTKSFIEKSLDVEMDGHLGYEKWDQNSREFSNNYRKGKTKKTLNTKYGKLDVEIPRDVNSTFEPQLVRKHQRNLNDIEHNIIKLYSKGMSTREIQDVFLDMYGVGVDKDLVSRVTDKILPEILTWQSRPLEDIYPIIFVDGIRFKVRDDSQFLEKSVYIILGVNLEGIKEILGFWIGETESAKQWLSIFNDLKSRGVKKVFISCSDNLTGISDAFKSAFPETYIQKCIVHQVRNSTKFVRYDHLKEFTADMKKIYQAPNFDVSMKALKIFTEKWSSKYGYATKSWNNNIEELTTFFQFPAEIRRLIYTTNLIENVNRNIRKITKAKGGITSVNALSKLIYLRLINISENWKSRVANWGLILQQLKILFENEI</sequence>
<dbReference type="eggNOG" id="COG3328">
    <property type="taxonomic scope" value="Bacteria"/>
</dbReference>
<proteinExistence type="inferred from homology"/>
<dbReference type="PANTHER" id="PTHR33217">
    <property type="entry name" value="TRANSPOSASE FOR INSERTION SEQUENCE ELEMENT IS1081"/>
    <property type="match status" value="1"/>
</dbReference>
<name>Q8EUG5_MALP2</name>
<keyword evidence="4 6" id="KW-0238">DNA-binding</keyword>
<evidence type="ECO:0000256" key="1">
    <source>
        <dbReference type="ARBA" id="ARBA00002190"/>
    </source>
</evidence>
<dbReference type="PANTHER" id="PTHR33217:SF8">
    <property type="entry name" value="MUTATOR FAMILY TRANSPOSASE"/>
    <property type="match status" value="1"/>
</dbReference>
<keyword evidence="5 6" id="KW-0233">DNA recombination</keyword>
<evidence type="ECO:0000256" key="4">
    <source>
        <dbReference type="ARBA" id="ARBA00023125"/>
    </source>
</evidence>
<dbReference type="GO" id="GO:0004803">
    <property type="term" value="F:transposase activity"/>
    <property type="evidence" value="ECO:0007669"/>
    <property type="project" value="UniProtKB-UniRule"/>
</dbReference>
<dbReference type="Proteomes" id="UP000002522">
    <property type="component" value="Chromosome"/>
</dbReference>
<dbReference type="NCBIfam" id="NF033543">
    <property type="entry name" value="transpos_IS256"/>
    <property type="match status" value="1"/>
</dbReference>
<reference evidence="7 8" key="1">
    <citation type="journal article" date="2002" name="Nucleic Acids Res.">
        <title>The complete genomic sequence of Mycoplasma penetrans, an intracellular bacterial pathogen in humans.</title>
        <authorList>
            <person name="Sasaki Y."/>
            <person name="Ishikawa J."/>
            <person name="Yamashita A."/>
            <person name="Oshima K."/>
            <person name="Kenri T."/>
            <person name="Furuya K."/>
            <person name="Yoshino C."/>
            <person name="Horino A."/>
            <person name="Shiba T."/>
            <person name="Sasaki T."/>
            <person name="Hattori M."/>
        </authorList>
    </citation>
    <scope>NUCLEOTIDE SEQUENCE [LARGE SCALE GENOMIC DNA]</scope>
    <source>
        <strain evidence="7 8">HF-2</strain>
    </source>
</reference>
<dbReference type="GO" id="GO:0003677">
    <property type="term" value="F:DNA binding"/>
    <property type="evidence" value="ECO:0007669"/>
    <property type="project" value="UniProtKB-UniRule"/>
</dbReference>
<dbReference type="InterPro" id="IPR001207">
    <property type="entry name" value="Transposase_mutator"/>
</dbReference>
<accession>Q8EUG5</accession>
<evidence type="ECO:0000256" key="6">
    <source>
        <dbReference type="RuleBase" id="RU365089"/>
    </source>
</evidence>
<dbReference type="EMBL" id="BA000026">
    <property type="protein sequence ID" value="BAC44748.1"/>
    <property type="molecule type" value="Genomic_DNA"/>
</dbReference>
<dbReference type="Pfam" id="PF00872">
    <property type="entry name" value="Transposase_mut"/>
    <property type="match status" value="1"/>
</dbReference>
<keyword evidence="3 6" id="KW-0815">Transposition</keyword>
<evidence type="ECO:0000313" key="8">
    <source>
        <dbReference type="Proteomes" id="UP000002522"/>
    </source>
</evidence>
<organism evidence="7 8">
    <name type="scientific">Malacoplasma penetrans (strain HF-2)</name>
    <name type="common">Mycoplasma penetrans</name>
    <dbReference type="NCBI Taxonomy" id="272633"/>
    <lineage>
        <taxon>Bacteria</taxon>
        <taxon>Bacillati</taxon>
        <taxon>Mycoplasmatota</taxon>
        <taxon>Mycoplasmoidales</taxon>
        <taxon>Mycoplasmoidaceae</taxon>
        <taxon>Malacoplasma</taxon>
    </lineage>
</organism>
<dbReference type="GO" id="GO:0006313">
    <property type="term" value="P:DNA transposition"/>
    <property type="evidence" value="ECO:0007669"/>
    <property type="project" value="UniProtKB-UniRule"/>
</dbReference>
<keyword evidence="8" id="KW-1185">Reference proteome</keyword>
<comment type="similarity">
    <text evidence="2 6">Belongs to the transposase mutator family.</text>
</comment>
<dbReference type="PROSITE" id="PS01007">
    <property type="entry name" value="TRANSPOSASE_MUTATOR"/>
    <property type="match status" value="1"/>
</dbReference>
<dbReference type="HOGENOM" id="CLU_036805_2_0_14"/>
<dbReference type="AlphaFoldDB" id="Q8EUG5"/>
<evidence type="ECO:0000256" key="3">
    <source>
        <dbReference type="ARBA" id="ARBA00022578"/>
    </source>
</evidence>
<dbReference type="STRING" id="272633.gene:10732082"/>
<protein>
    <recommendedName>
        <fullName evidence="6">Mutator family transposase</fullName>
    </recommendedName>
</protein>